<dbReference type="GO" id="GO:0005524">
    <property type="term" value="F:ATP binding"/>
    <property type="evidence" value="ECO:0007669"/>
    <property type="project" value="UniProtKB-KW"/>
</dbReference>
<dbReference type="PANTHER" id="PTHR13504:SF38">
    <property type="entry name" value="FIDO DOMAIN-CONTAINING PROTEIN"/>
    <property type="match status" value="1"/>
</dbReference>
<dbReference type="AlphaFoldDB" id="V8CEZ8"/>
<dbReference type="OrthoDB" id="9807853at2"/>
<feature type="binding site" evidence="1">
    <location>
        <begin position="190"/>
        <end position="197"/>
    </location>
    <ligand>
        <name>ATP</name>
        <dbReference type="ChEBI" id="CHEBI:30616"/>
    </ligand>
</feature>
<dbReference type="Proteomes" id="UP000018688">
    <property type="component" value="Unassembled WGS sequence"/>
</dbReference>
<evidence type="ECO:0000313" key="4">
    <source>
        <dbReference type="EMBL" id="ETD25585.1"/>
    </source>
</evidence>
<accession>V8CEZ8</accession>
<dbReference type="HOGENOM" id="CLU_040460_6_0_7"/>
<keyword evidence="1" id="KW-0067">ATP-binding</keyword>
<dbReference type="InterPro" id="IPR040198">
    <property type="entry name" value="Fido_containing"/>
</dbReference>
<organism evidence="4 5">
    <name type="scientific">Helicobacter canis NCTC 12740</name>
    <dbReference type="NCBI Taxonomy" id="1357399"/>
    <lineage>
        <taxon>Bacteria</taxon>
        <taxon>Pseudomonadati</taxon>
        <taxon>Campylobacterota</taxon>
        <taxon>Epsilonproteobacteria</taxon>
        <taxon>Campylobacterales</taxon>
        <taxon>Helicobacteraceae</taxon>
        <taxon>Helicobacter</taxon>
    </lineage>
</organism>
<keyword evidence="5" id="KW-1185">Reference proteome</keyword>
<dbReference type="SUPFAM" id="SSF140931">
    <property type="entry name" value="Fic-like"/>
    <property type="match status" value="1"/>
</dbReference>
<reference evidence="4 5" key="1">
    <citation type="submission" date="2013-10" db="EMBL/GenBank/DDBJ databases">
        <title>The Genome Sequence of Helicobacter canis NCTC 12740.</title>
        <authorList>
            <consortium name="The Broad Institute Genomics Platform"/>
            <person name="Earl A."/>
            <person name="Fox J.G."/>
            <person name="Shen Z."/>
            <person name="Young S.K."/>
            <person name="Zeng Q."/>
            <person name="Gargeya S."/>
            <person name="Fitzgerald M."/>
            <person name="Abouelleil A."/>
            <person name="Alvarado L."/>
            <person name="Chapman S.B."/>
            <person name="Gainer-Dewar J."/>
            <person name="Goldberg J."/>
            <person name="Griggs A."/>
            <person name="Gujja S."/>
            <person name="Hansen M."/>
            <person name="Howarth C."/>
            <person name="Imamovic A."/>
            <person name="Ireland A."/>
            <person name="Larimer J."/>
            <person name="McCowan C."/>
            <person name="Murphy C."/>
            <person name="Pearson M."/>
            <person name="Poon T.W."/>
            <person name="Priest M."/>
            <person name="Roberts A."/>
            <person name="Saif S."/>
            <person name="Shea T."/>
            <person name="Sykes S."/>
            <person name="Wortman J."/>
            <person name="Nusbaum C."/>
            <person name="Birren B."/>
        </authorList>
    </citation>
    <scope>NUCLEOTIDE SEQUENCE [LARGE SCALE GENOMIC DNA]</scope>
    <source>
        <strain evidence="4 5">NCTC 12740</strain>
    </source>
</reference>
<dbReference type="InterPro" id="IPR003812">
    <property type="entry name" value="Fido"/>
</dbReference>
<evidence type="ECO:0000259" key="3">
    <source>
        <dbReference type="PROSITE" id="PS51459"/>
    </source>
</evidence>
<sequence>MLAYNPSFLEQTSFLTQEQTLFLQNLASKVSLPTLLDGLHQEKSIITKLCFDFIYTSAVIEGNTYTRAQADTLFETKSPISSKSIDEANMLLNIKSALEYVLEEKPPISKHTIREIHQILSQSLLPRKAQGGVRKIAVTIGSSDYVPLNDPQELDWQMDRMLEYYASITNPFDRAIYLHNNIAYLQYFQDCNKRLARTLQNLSLLNDGLPFVSFNARRAQTEIKAQYKDSMLCYYETGDPKPYTAFFLAEYTSTLETIHTIADNQHSAPNPRIQPQHIR</sequence>
<dbReference type="InterPro" id="IPR036597">
    <property type="entry name" value="Fido-like_dom_sf"/>
</dbReference>
<dbReference type="Pfam" id="PF02661">
    <property type="entry name" value="Fic"/>
    <property type="match status" value="1"/>
</dbReference>
<feature type="domain" description="Fido" evidence="3">
    <location>
        <begin position="108"/>
        <end position="249"/>
    </location>
</feature>
<keyword evidence="1" id="KW-0547">Nucleotide-binding</keyword>
<dbReference type="RefSeq" id="WP_023930421.1">
    <property type="nucleotide sequence ID" value="NZ_KI669458.1"/>
</dbReference>
<dbReference type="Gene3D" id="1.10.3290.10">
    <property type="entry name" value="Fido-like domain"/>
    <property type="match status" value="1"/>
</dbReference>
<evidence type="ECO:0000256" key="1">
    <source>
        <dbReference type="PIRSR" id="PIRSR640198-2"/>
    </source>
</evidence>
<gene>
    <name evidence="4" type="ORF">HMPREF2087_01413</name>
</gene>
<dbReference type="PROSITE" id="PS51459">
    <property type="entry name" value="FIDO"/>
    <property type="match status" value="1"/>
</dbReference>
<dbReference type="PANTHER" id="PTHR13504">
    <property type="entry name" value="FIDO DOMAIN-CONTAINING PROTEIN DDB_G0283145"/>
    <property type="match status" value="1"/>
</dbReference>
<dbReference type="PATRIC" id="fig|1357399.3.peg.1479"/>
<comment type="caution">
    <text evidence="4">The sequence shown here is derived from an EMBL/GenBank/DDBJ whole genome shotgun (WGS) entry which is preliminary data.</text>
</comment>
<dbReference type="STRING" id="1357399.HMPREF2087_01413"/>
<evidence type="ECO:0000313" key="5">
    <source>
        <dbReference type="Proteomes" id="UP000018688"/>
    </source>
</evidence>
<protein>
    <recommendedName>
        <fullName evidence="3">Fido domain-containing protein</fullName>
    </recommendedName>
</protein>
<name>V8CEZ8_9HELI</name>
<dbReference type="EMBL" id="AZJJ01000007">
    <property type="protein sequence ID" value="ETD25585.1"/>
    <property type="molecule type" value="Genomic_DNA"/>
</dbReference>
<proteinExistence type="predicted"/>
<feature type="site" description="Important for autoinhibition of adenylyltransferase activity" evidence="2">
    <location>
        <position position="61"/>
    </location>
</feature>
<evidence type="ECO:0000256" key="2">
    <source>
        <dbReference type="PIRSR" id="PIRSR640198-3"/>
    </source>
</evidence>
<dbReference type="eggNOG" id="COG3177">
    <property type="taxonomic scope" value="Bacteria"/>
</dbReference>